<accession>A0A4U5P158</accession>
<feature type="compositionally biased region" description="Acidic residues" evidence="1">
    <location>
        <begin position="542"/>
        <end position="551"/>
    </location>
</feature>
<comment type="caution">
    <text evidence="2">The sequence shown here is derived from an EMBL/GenBank/DDBJ whole genome shotgun (WGS) entry which is preliminary data.</text>
</comment>
<dbReference type="AlphaFoldDB" id="A0A4U5P158"/>
<organism evidence="2 3">
    <name type="scientific">Steinernema carpocapsae</name>
    <name type="common">Entomopathogenic nematode</name>
    <dbReference type="NCBI Taxonomy" id="34508"/>
    <lineage>
        <taxon>Eukaryota</taxon>
        <taxon>Metazoa</taxon>
        <taxon>Ecdysozoa</taxon>
        <taxon>Nematoda</taxon>
        <taxon>Chromadorea</taxon>
        <taxon>Rhabditida</taxon>
        <taxon>Tylenchina</taxon>
        <taxon>Panagrolaimomorpha</taxon>
        <taxon>Strongyloidoidea</taxon>
        <taxon>Steinernematidae</taxon>
        <taxon>Steinernema</taxon>
    </lineage>
</organism>
<feature type="compositionally biased region" description="Basic and acidic residues" evidence="1">
    <location>
        <begin position="397"/>
        <end position="415"/>
    </location>
</feature>
<dbReference type="EMBL" id="AZBU02000003">
    <property type="protein sequence ID" value="TKR89520.1"/>
    <property type="molecule type" value="Genomic_DNA"/>
</dbReference>
<feature type="compositionally biased region" description="Basic and acidic residues" evidence="1">
    <location>
        <begin position="461"/>
        <end position="485"/>
    </location>
</feature>
<feature type="compositionally biased region" description="Low complexity" evidence="1">
    <location>
        <begin position="563"/>
        <end position="575"/>
    </location>
</feature>
<feature type="compositionally biased region" description="Acidic residues" evidence="1">
    <location>
        <begin position="637"/>
        <end position="646"/>
    </location>
</feature>
<name>A0A4U5P158_STECR</name>
<reference evidence="2 3" key="2">
    <citation type="journal article" date="2019" name="G3 (Bethesda)">
        <title>Hybrid Assembly of the Genome of the Entomopathogenic Nematode Steinernema carpocapsae Identifies the X-Chromosome.</title>
        <authorList>
            <person name="Serra L."/>
            <person name="Macchietto M."/>
            <person name="Macias-Munoz A."/>
            <person name="McGill C.J."/>
            <person name="Rodriguez I.M."/>
            <person name="Rodriguez B."/>
            <person name="Murad R."/>
            <person name="Mortazavi A."/>
        </authorList>
    </citation>
    <scope>NUCLEOTIDE SEQUENCE [LARGE SCALE GENOMIC DNA]</scope>
    <source>
        <strain evidence="2 3">ALL</strain>
    </source>
</reference>
<gene>
    <name evidence="2" type="ORF">L596_013612</name>
</gene>
<feature type="region of interest" description="Disordered" evidence="1">
    <location>
        <begin position="263"/>
        <end position="301"/>
    </location>
</feature>
<feature type="region of interest" description="Disordered" evidence="1">
    <location>
        <begin position="629"/>
        <end position="664"/>
    </location>
</feature>
<protein>
    <submittedName>
        <fullName evidence="2">Uncharacterized protein</fullName>
    </submittedName>
</protein>
<evidence type="ECO:0000313" key="3">
    <source>
        <dbReference type="Proteomes" id="UP000298663"/>
    </source>
</evidence>
<dbReference type="Proteomes" id="UP000298663">
    <property type="component" value="Unassembled WGS sequence"/>
</dbReference>
<keyword evidence="3" id="KW-1185">Reference proteome</keyword>
<evidence type="ECO:0000256" key="1">
    <source>
        <dbReference type="SAM" id="MobiDB-lite"/>
    </source>
</evidence>
<feature type="compositionally biased region" description="Basic and acidic residues" evidence="1">
    <location>
        <begin position="441"/>
        <end position="452"/>
    </location>
</feature>
<proteinExistence type="predicted"/>
<evidence type="ECO:0000313" key="2">
    <source>
        <dbReference type="EMBL" id="TKR89520.1"/>
    </source>
</evidence>
<sequence>MTSLSEANLSLTDALGSYAKDKHIRDPFEHDLKPSITLPMVSLTTCIGTQTDPDLDPVVQLEAISENWKNLFLALRTREEKIHTFIFKKHLETLRRMDHVLVENADMKLRKLKLSRDPGEESKARDTVSSESENAVVSRSAVGKIFKQKVASLLGQEAQEGSMATVTHAKFCRNISSNAKRPSSQDRPLPQATMAEDNLQGATVTQTASQHTVFHAEPPRELIKDSEKPEVLKSCPLEQTSQDLPLGQGARITNCLAEATVTQAQPSESLSCESKKNEASNQERPSVKNIEAPKPKKIRGRGTALYHSKNDIRTSKLWTETPLNDWTYKDEVPYLSQMKPKRPKPKDTVISRRSTWTVRPEDSKRESKDSVYEDLDAPNDGVDSETITVARKIAKLRSADDSKAQKPLKPKESDSKGSFAFQVKPDTRPMASSTPKLTPKRSYDAKIIKWDDTDSDDSDSELLRTPKDTLEDVSEYKEDSDERSVNKLKTKTSSFPDILVYGIAKAQKHVNQVDIKPIEPVPSLKFSDDLNASKPLRNESENVIEDTDGSDENLINKPKSPESFKQFEASSSSESTAYANLPGTKNSKAPERENLAESNLQEAKNAVFRQVRISKVNPELWNAKKTSTNSINKWDGSESDDSDWESSEPLKNVPKEVGEDKNDTDEGVIIGLEPKCFYANILGAGHSKVVEPEKLAENNLEDRKIESDAAPRRVRICKVNSKLWKAKKTLTVQINKWDSSGSDESDL</sequence>
<reference evidence="2 3" key="1">
    <citation type="journal article" date="2015" name="Genome Biol.">
        <title>Comparative genomics of Steinernema reveals deeply conserved gene regulatory networks.</title>
        <authorList>
            <person name="Dillman A.R."/>
            <person name="Macchietto M."/>
            <person name="Porter C.F."/>
            <person name="Rogers A."/>
            <person name="Williams B."/>
            <person name="Antoshechkin I."/>
            <person name="Lee M.M."/>
            <person name="Goodwin Z."/>
            <person name="Lu X."/>
            <person name="Lewis E.E."/>
            <person name="Goodrich-Blair H."/>
            <person name="Stock S.P."/>
            <person name="Adams B.J."/>
            <person name="Sternberg P.W."/>
            <person name="Mortazavi A."/>
        </authorList>
    </citation>
    <scope>NUCLEOTIDE SEQUENCE [LARGE SCALE GENOMIC DNA]</scope>
    <source>
        <strain evidence="2 3">ALL</strain>
    </source>
</reference>
<feature type="compositionally biased region" description="Polar residues" evidence="1">
    <location>
        <begin position="263"/>
        <end position="272"/>
    </location>
</feature>
<feature type="compositionally biased region" description="Basic and acidic residues" evidence="1">
    <location>
        <begin position="359"/>
        <end position="371"/>
    </location>
</feature>
<feature type="region of interest" description="Disordered" evidence="1">
    <location>
        <begin position="337"/>
        <end position="489"/>
    </location>
</feature>
<feature type="region of interest" description="Disordered" evidence="1">
    <location>
        <begin position="518"/>
        <end position="601"/>
    </location>
</feature>